<dbReference type="EMBL" id="JACZEP010000010">
    <property type="protein sequence ID" value="MBE1207393.1"/>
    <property type="molecule type" value="Genomic_DNA"/>
</dbReference>
<evidence type="ECO:0000313" key="1">
    <source>
        <dbReference type="EMBL" id="MBE1207393.1"/>
    </source>
</evidence>
<evidence type="ECO:0000313" key="2">
    <source>
        <dbReference type="Proteomes" id="UP000598227"/>
    </source>
</evidence>
<accession>A0ABR9GUQ1</accession>
<name>A0ABR9GUQ1_9HYPH</name>
<dbReference type="Gene3D" id="6.10.10.120">
    <property type="entry name" value="Antitoxin ParD1-like"/>
    <property type="match status" value="1"/>
</dbReference>
<dbReference type="Proteomes" id="UP000598227">
    <property type="component" value="Unassembled WGS sequence"/>
</dbReference>
<dbReference type="InterPro" id="IPR022789">
    <property type="entry name" value="ParD"/>
</dbReference>
<gene>
    <name evidence="1" type="ORF">IHE39_24140</name>
</gene>
<dbReference type="Pfam" id="PF03693">
    <property type="entry name" value="ParD_antitoxin"/>
    <property type="match status" value="1"/>
</dbReference>
<dbReference type="RefSeq" id="WP_192568235.1">
    <property type="nucleotide sequence ID" value="NZ_JACZEP010000010.1"/>
</dbReference>
<comment type="caution">
    <text evidence="1">The sequence shown here is derived from an EMBL/GenBank/DDBJ whole genome shotgun (WGS) entry which is preliminary data.</text>
</comment>
<keyword evidence="2" id="KW-1185">Reference proteome</keyword>
<proteinExistence type="predicted"/>
<protein>
    <submittedName>
        <fullName evidence="1">Type II toxin-antitoxin system ParD family antitoxin</fullName>
    </submittedName>
</protein>
<organism evidence="1 2">
    <name type="scientific">Aminobacter carboxidus</name>
    <dbReference type="NCBI Taxonomy" id="376165"/>
    <lineage>
        <taxon>Bacteria</taxon>
        <taxon>Pseudomonadati</taxon>
        <taxon>Pseudomonadota</taxon>
        <taxon>Alphaproteobacteria</taxon>
        <taxon>Hyphomicrobiales</taxon>
        <taxon>Phyllobacteriaceae</taxon>
        <taxon>Aminobacter</taxon>
    </lineage>
</organism>
<dbReference type="InterPro" id="IPR038296">
    <property type="entry name" value="ParD_sf"/>
</dbReference>
<sequence>MPAPSTSTGQRRARASLEALRQAIREGIESGAPEPFDFQSLMNELGCGSGKRGA</sequence>
<reference evidence="1 2" key="1">
    <citation type="submission" date="2020-09" db="EMBL/GenBank/DDBJ databases">
        <title>Draft Genome Sequence of Aminobacter carboxidus type strain DSM 1086, a soil Gram-negative carboxydobacterium.</title>
        <authorList>
            <person name="Turrini P."/>
            <person name="Tescari M."/>
            <person name="Artuso I."/>
            <person name="Lugli G.A."/>
            <person name="Frangipani E."/>
            <person name="Ventura M."/>
            <person name="Visca P."/>
        </authorList>
    </citation>
    <scope>NUCLEOTIDE SEQUENCE [LARGE SCALE GENOMIC DNA]</scope>
    <source>
        <strain evidence="1 2">DSM 1086</strain>
    </source>
</reference>